<evidence type="ECO:0000313" key="1">
    <source>
        <dbReference type="EMBL" id="OLN96918.1"/>
    </source>
</evidence>
<sequence length="183" mass="20112">MGFSAPGAHNGYLQSRLHTQFPGTGRAGDPAFGNFKNSMVPYTTNNITYENAMRVGGCKLMELASTSPFFWYTYGTAGFFNNACGLAKTPLNYTPPISEASELKIVEVGNSTVAKRSCYRQAVPAHKLPNVANVPYLMITGEASVHIIYDHRIVDDLKHVGAKPEWIKLANRGIRGEWALHAY</sequence>
<keyword evidence="2" id="KW-1185">Reference proteome</keyword>
<protein>
    <submittedName>
        <fullName evidence="1">Putative secreted lipase-like protein 5</fullName>
    </submittedName>
</protein>
<gene>
    <name evidence="1" type="ORF">CCHL11_08485</name>
</gene>
<comment type="caution">
    <text evidence="1">The sequence shown here is derived from an EMBL/GenBank/DDBJ whole genome shotgun (WGS) entry which is preliminary data.</text>
</comment>
<evidence type="ECO:0000313" key="2">
    <source>
        <dbReference type="Proteomes" id="UP000186583"/>
    </source>
</evidence>
<accession>A0A1Q8S633</accession>
<organism evidence="1 2">
    <name type="scientific">Colletotrichum chlorophyti</name>
    <dbReference type="NCBI Taxonomy" id="708187"/>
    <lineage>
        <taxon>Eukaryota</taxon>
        <taxon>Fungi</taxon>
        <taxon>Dikarya</taxon>
        <taxon>Ascomycota</taxon>
        <taxon>Pezizomycotina</taxon>
        <taxon>Sordariomycetes</taxon>
        <taxon>Hypocreomycetidae</taxon>
        <taxon>Glomerellales</taxon>
        <taxon>Glomerellaceae</taxon>
        <taxon>Colletotrichum</taxon>
    </lineage>
</organism>
<name>A0A1Q8S633_9PEZI</name>
<dbReference type="Gene3D" id="3.40.50.1820">
    <property type="entry name" value="alpha/beta hydrolase"/>
    <property type="match status" value="1"/>
</dbReference>
<dbReference type="OrthoDB" id="9978720at2759"/>
<dbReference type="InterPro" id="IPR029058">
    <property type="entry name" value="AB_hydrolase_fold"/>
</dbReference>
<proteinExistence type="predicted"/>
<dbReference type="Proteomes" id="UP000186583">
    <property type="component" value="Unassembled WGS sequence"/>
</dbReference>
<dbReference type="EMBL" id="MPGH01000013">
    <property type="protein sequence ID" value="OLN96918.1"/>
    <property type="molecule type" value="Genomic_DNA"/>
</dbReference>
<reference evidence="1 2" key="1">
    <citation type="submission" date="2016-11" db="EMBL/GenBank/DDBJ databases">
        <title>Draft Genome Assembly of Colletotrichum chlorophyti a pathogen of herbaceous plants.</title>
        <authorList>
            <person name="Gan P."/>
            <person name="Narusaka M."/>
            <person name="Tsushima A."/>
            <person name="Narusaka Y."/>
            <person name="Takano Y."/>
            <person name="Shirasu K."/>
        </authorList>
    </citation>
    <scope>NUCLEOTIDE SEQUENCE [LARGE SCALE GENOMIC DNA]</scope>
    <source>
        <strain evidence="1 2">NTL11</strain>
    </source>
</reference>
<dbReference type="AlphaFoldDB" id="A0A1Q8S633"/>